<evidence type="ECO:0000313" key="5">
    <source>
        <dbReference type="RefSeq" id="XP_005750400.1"/>
    </source>
</evidence>
<name>A0A9Y3RXV9_9CICH</name>
<feature type="compositionally biased region" description="Low complexity" evidence="1">
    <location>
        <begin position="381"/>
        <end position="391"/>
    </location>
</feature>
<dbReference type="PROSITE" id="PS50853">
    <property type="entry name" value="FN3"/>
    <property type="match status" value="1"/>
</dbReference>
<evidence type="ECO:0000256" key="2">
    <source>
        <dbReference type="SAM" id="Phobius"/>
    </source>
</evidence>
<dbReference type="CDD" id="cd00063">
    <property type="entry name" value="FN3"/>
    <property type="match status" value="1"/>
</dbReference>
<reference evidence="5" key="1">
    <citation type="submission" date="2025-08" db="UniProtKB">
        <authorList>
            <consortium name="RefSeq"/>
        </authorList>
    </citation>
    <scope>IDENTIFICATION</scope>
</reference>
<accession>A0A9Y3RXV9</accession>
<dbReference type="Gene3D" id="2.60.40.10">
    <property type="entry name" value="Immunoglobulins"/>
    <property type="match status" value="2"/>
</dbReference>
<dbReference type="RefSeq" id="XP_005750400.1">
    <property type="nucleotide sequence ID" value="XM_005750343.1"/>
</dbReference>
<dbReference type="PANTHER" id="PTHR20859">
    <property type="entry name" value="INTERFERON/INTERLEUKIN RECEPTOR"/>
    <property type="match status" value="1"/>
</dbReference>
<dbReference type="SUPFAM" id="SSF49265">
    <property type="entry name" value="Fibronectin type III"/>
    <property type="match status" value="2"/>
</dbReference>
<evidence type="ECO:0000256" key="1">
    <source>
        <dbReference type="SAM" id="MobiDB-lite"/>
    </source>
</evidence>
<dbReference type="Pfam" id="PF09294">
    <property type="entry name" value="Interfer-bind"/>
    <property type="match status" value="1"/>
</dbReference>
<sequence length="454" mass="50288">MTTCGHLKTETRGKMAAADLLRVHSQRDSDIEHIVCKLLTPLQPILCFCPAGGADGSKVPPPQNVITKTLNTNYTLSWDWPPGAAGTHAVTFTTQYVPRYQLKFKKKKTNWITACNQTSHRSCDLTRFNLHYLGIFVLQVRATVDGQHSEWAQTEFCPDKEAALGPPSNVTLAPAGSDLDVVVTDPLTSNNTSMREHVPNLYYHVQYWERQADGQAKRLRINTTMVTLPGLKAWTWYCVRVQSRDDFYSKTSDFTVPHCMQTEGSIPWWNIFLYFLGSLLFFFLIVLGTIYGLFRCCKTMKDVLNPSDQMPSHLKKYLCSSPGSDIPRLLTPDSESELLCEGVTICPPPTVLEIHIPPAEELAAPPSGLEPNSSVRHSRQDSSSSGDSGVYSSGGGSSSSSALKHLSAVRHNHMGSDDSFKGLLDPERVNLREMTAHLKSQLEVADEGVVDVCV</sequence>
<evidence type="ECO:0000313" key="4">
    <source>
        <dbReference type="Proteomes" id="UP000695023"/>
    </source>
</evidence>
<dbReference type="GO" id="GO:0005886">
    <property type="term" value="C:plasma membrane"/>
    <property type="evidence" value="ECO:0007669"/>
    <property type="project" value="TreeGrafter"/>
</dbReference>
<dbReference type="GeneID" id="102213625"/>
<evidence type="ECO:0000259" key="3">
    <source>
        <dbReference type="PROSITE" id="PS50853"/>
    </source>
</evidence>
<dbReference type="SMART" id="SM00060">
    <property type="entry name" value="FN3"/>
    <property type="match status" value="2"/>
</dbReference>
<dbReference type="InterPro" id="IPR036116">
    <property type="entry name" value="FN3_sf"/>
</dbReference>
<dbReference type="Pfam" id="PF01108">
    <property type="entry name" value="Tissue_fac"/>
    <property type="match status" value="1"/>
</dbReference>
<keyword evidence="4" id="KW-1185">Reference proteome</keyword>
<organism evidence="4 5">
    <name type="scientific">Pundamilia nyererei</name>
    <dbReference type="NCBI Taxonomy" id="303518"/>
    <lineage>
        <taxon>Eukaryota</taxon>
        <taxon>Metazoa</taxon>
        <taxon>Chordata</taxon>
        <taxon>Craniata</taxon>
        <taxon>Vertebrata</taxon>
        <taxon>Euteleostomi</taxon>
        <taxon>Actinopterygii</taxon>
        <taxon>Neopterygii</taxon>
        <taxon>Teleostei</taxon>
        <taxon>Neoteleostei</taxon>
        <taxon>Acanthomorphata</taxon>
        <taxon>Ovalentaria</taxon>
        <taxon>Cichlomorphae</taxon>
        <taxon>Cichliformes</taxon>
        <taxon>Cichlidae</taxon>
        <taxon>African cichlids</taxon>
        <taxon>Pseudocrenilabrinae</taxon>
        <taxon>Haplochromini</taxon>
        <taxon>Pundamilia</taxon>
    </lineage>
</organism>
<feature type="region of interest" description="Disordered" evidence="1">
    <location>
        <begin position="362"/>
        <end position="398"/>
    </location>
</feature>
<proteinExistence type="predicted"/>
<keyword evidence="2" id="KW-1133">Transmembrane helix</keyword>
<dbReference type="InterPro" id="IPR015373">
    <property type="entry name" value="Interferon/interleukin_rcp_dom"/>
</dbReference>
<dbReference type="PANTHER" id="PTHR20859:SF85">
    <property type="entry name" value="INTERFERON ALPHA_BETA RECEPTOR 1 ISOFORM X1"/>
    <property type="match status" value="1"/>
</dbReference>
<dbReference type="InterPro" id="IPR003961">
    <property type="entry name" value="FN3_dom"/>
</dbReference>
<keyword evidence="2" id="KW-0472">Membrane</keyword>
<dbReference type="InterPro" id="IPR050650">
    <property type="entry name" value="Type-II_Cytokine-TF_Rcpt"/>
</dbReference>
<dbReference type="InterPro" id="IPR013783">
    <property type="entry name" value="Ig-like_fold"/>
</dbReference>
<feature type="transmembrane region" description="Helical" evidence="2">
    <location>
        <begin position="268"/>
        <end position="294"/>
    </location>
</feature>
<protein>
    <submittedName>
        <fullName evidence="5">Interferon alpha/beta receptor 1b-like</fullName>
    </submittedName>
</protein>
<feature type="domain" description="Fibronectin type-III" evidence="3">
    <location>
        <begin position="166"/>
        <end position="265"/>
    </location>
</feature>
<dbReference type="Proteomes" id="UP000695023">
    <property type="component" value="Unplaced"/>
</dbReference>
<dbReference type="GO" id="GO:0004904">
    <property type="term" value="F:interferon receptor activity"/>
    <property type="evidence" value="ECO:0007669"/>
    <property type="project" value="TreeGrafter"/>
</dbReference>
<dbReference type="AlphaFoldDB" id="A0A9Y3RXV9"/>
<gene>
    <name evidence="5" type="primary">LOC102213625</name>
</gene>
<keyword evidence="2" id="KW-0812">Transmembrane</keyword>